<reference evidence="1" key="1">
    <citation type="journal article" date="2015" name="Nature">
        <title>Complex archaea that bridge the gap between prokaryotes and eukaryotes.</title>
        <authorList>
            <person name="Spang A."/>
            <person name="Saw J.H."/>
            <person name="Jorgensen S.L."/>
            <person name="Zaremba-Niedzwiedzka K."/>
            <person name="Martijn J."/>
            <person name="Lind A.E."/>
            <person name="van Eijk R."/>
            <person name="Schleper C."/>
            <person name="Guy L."/>
            <person name="Ettema T.J."/>
        </authorList>
    </citation>
    <scope>NUCLEOTIDE SEQUENCE</scope>
</reference>
<accession>A0A0F9TI71</accession>
<gene>
    <name evidence="1" type="ORF">LCGC14_0725980</name>
</gene>
<protein>
    <recommendedName>
        <fullName evidence="2">LamG domain-containing protein</fullName>
    </recommendedName>
</protein>
<organism evidence="1">
    <name type="scientific">marine sediment metagenome</name>
    <dbReference type="NCBI Taxonomy" id="412755"/>
    <lineage>
        <taxon>unclassified sequences</taxon>
        <taxon>metagenomes</taxon>
        <taxon>ecological metagenomes</taxon>
    </lineage>
</organism>
<evidence type="ECO:0000313" key="1">
    <source>
        <dbReference type="EMBL" id="KKN41168.1"/>
    </source>
</evidence>
<evidence type="ECO:0008006" key="2">
    <source>
        <dbReference type="Google" id="ProtNLM"/>
    </source>
</evidence>
<proteinExistence type="predicted"/>
<dbReference type="AlphaFoldDB" id="A0A0F9TI71"/>
<name>A0A0F9TI71_9ZZZZ</name>
<dbReference type="EMBL" id="LAZR01001664">
    <property type="protein sequence ID" value="KKN41168.1"/>
    <property type="molecule type" value="Genomic_DNA"/>
</dbReference>
<sequence>MPLDNLTGKDTRIHVRDARDWSQAIGTDYWAKFGVGSTTAATTLASFGWTTTALTETAATGAGDFMSSSDIGVPDHVLTDTTGDLLQSPSMLGGYEGFLAAEEILGYPPTKLHVEFFGAFTVVTGTSNRSGFGLTEDGGTAGVSADELAWIYTDGTNFTIRSDADSDAGALDNVNWHLWKISVSTGSATDAVEWFIDGTSQGTMDRKTDEWPASFGMHALTTNRPGLSWVHAWYE</sequence>
<comment type="caution">
    <text evidence="1">The sequence shown here is derived from an EMBL/GenBank/DDBJ whole genome shotgun (WGS) entry which is preliminary data.</text>
</comment>